<dbReference type="Proteomes" id="UP001500751">
    <property type="component" value="Unassembled WGS sequence"/>
</dbReference>
<proteinExistence type="predicted"/>
<organism evidence="2 3">
    <name type="scientific">Catenulispora yoronensis</name>
    <dbReference type="NCBI Taxonomy" id="450799"/>
    <lineage>
        <taxon>Bacteria</taxon>
        <taxon>Bacillati</taxon>
        <taxon>Actinomycetota</taxon>
        <taxon>Actinomycetes</taxon>
        <taxon>Catenulisporales</taxon>
        <taxon>Catenulisporaceae</taxon>
        <taxon>Catenulispora</taxon>
    </lineage>
</organism>
<accession>A0ABN2V8S2</accession>
<sequence length="93" mass="10143">MQGEQGQDLARFVGAGDDRHPLFLDYQRAEQSDFHCLPPFVRSRFPIVRLRPDAGKSLARACPGAGGVPSDRVTSPVVKISPRRGESATADPR</sequence>
<reference evidence="2 3" key="1">
    <citation type="journal article" date="2019" name="Int. J. Syst. Evol. Microbiol.">
        <title>The Global Catalogue of Microorganisms (GCM) 10K type strain sequencing project: providing services to taxonomists for standard genome sequencing and annotation.</title>
        <authorList>
            <consortium name="The Broad Institute Genomics Platform"/>
            <consortium name="The Broad Institute Genome Sequencing Center for Infectious Disease"/>
            <person name="Wu L."/>
            <person name="Ma J."/>
        </authorList>
    </citation>
    <scope>NUCLEOTIDE SEQUENCE [LARGE SCALE GENOMIC DNA]</scope>
    <source>
        <strain evidence="2 3">JCM 16014</strain>
    </source>
</reference>
<dbReference type="EMBL" id="BAAAQN010000060">
    <property type="protein sequence ID" value="GAA2055049.1"/>
    <property type="molecule type" value="Genomic_DNA"/>
</dbReference>
<gene>
    <name evidence="2" type="ORF">GCM10009839_74410</name>
</gene>
<name>A0ABN2V8S2_9ACTN</name>
<comment type="caution">
    <text evidence="2">The sequence shown here is derived from an EMBL/GenBank/DDBJ whole genome shotgun (WGS) entry which is preliminary data.</text>
</comment>
<evidence type="ECO:0000313" key="3">
    <source>
        <dbReference type="Proteomes" id="UP001500751"/>
    </source>
</evidence>
<evidence type="ECO:0000313" key="2">
    <source>
        <dbReference type="EMBL" id="GAA2055049.1"/>
    </source>
</evidence>
<keyword evidence="3" id="KW-1185">Reference proteome</keyword>
<feature type="region of interest" description="Disordered" evidence="1">
    <location>
        <begin position="61"/>
        <end position="93"/>
    </location>
</feature>
<protein>
    <submittedName>
        <fullName evidence="2">Uncharacterized protein</fullName>
    </submittedName>
</protein>
<evidence type="ECO:0000256" key="1">
    <source>
        <dbReference type="SAM" id="MobiDB-lite"/>
    </source>
</evidence>